<keyword evidence="2" id="KW-0472">Membrane</keyword>
<dbReference type="HOGENOM" id="CLU_444847_0_0_1"/>
<evidence type="ECO:0000256" key="2">
    <source>
        <dbReference type="SAM" id="Phobius"/>
    </source>
</evidence>
<dbReference type="OrthoDB" id="2969033at2759"/>
<dbReference type="Proteomes" id="UP000053820">
    <property type="component" value="Unassembled WGS sequence"/>
</dbReference>
<keyword evidence="4" id="KW-1185">Reference proteome</keyword>
<dbReference type="EMBL" id="KN839873">
    <property type="protein sequence ID" value="KIJ60385.1"/>
    <property type="molecule type" value="Genomic_DNA"/>
</dbReference>
<reference evidence="3 4" key="1">
    <citation type="submission" date="2014-04" db="EMBL/GenBank/DDBJ databases">
        <title>Evolutionary Origins and Diversification of the Mycorrhizal Mutualists.</title>
        <authorList>
            <consortium name="DOE Joint Genome Institute"/>
            <consortium name="Mycorrhizal Genomics Consortium"/>
            <person name="Kohler A."/>
            <person name="Kuo A."/>
            <person name="Nagy L.G."/>
            <person name="Floudas D."/>
            <person name="Copeland A."/>
            <person name="Barry K.W."/>
            <person name="Cichocki N."/>
            <person name="Veneault-Fourrey C."/>
            <person name="LaButti K."/>
            <person name="Lindquist E.A."/>
            <person name="Lipzen A."/>
            <person name="Lundell T."/>
            <person name="Morin E."/>
            <person name="Murat C."/>
            <person name="Riley R."/>
            <person name="Ohm R."/>
            <person name="Sun H."/>
            <person name="Tunlid A."/>
            <person name="Henrissat B."/>
            <person name="Grigoriev I.V."/>
            <person name="Hibbett D.S."/>
            <person name="Martin F."/>
        </authorList>
    </citation>
    <scope>NUCLEOTIDE SEQUENCE [LARGE SCALE GENOMIC DNA]</scope>
    <source>
        <strain evidence="3 4">MD-312</strain>
    </source>
</reference>
<sequence>MPAVTNVFTSNTAYALALSLLMAVFGMGYMGQALEVRVRRCLKLQSNFPTAAALEDALAVTVNSSDSRLAPQLGAEVLPSTVAPSSASTAVVLSSPLKPSTSSQPQSKGQGGRTYARPLHEKYGRDWAVAHKWSYQAKKNLEDEQRVASDIQNTITVVMWTKSNKAAHRVNVITTHPRSLIPKDHDELASLIDGEVISVYQRCPIPEWIIQRTVVPIPVSSSCRILLRTPCLQNNELLGLVEELALQCSPSKSPTFKLPRPIAFSHRVLSDALPPASRVALSMLETASRSFAEPLHGIAEVGAQHSDASAVLLASPTKRAASEGPMASAFEAPAAKRRCVSSIPMGDRQSEVHAQASPRKSHTRFPLDYVVDMAPRMEVLSGIKQAIKQQEMFGILFPNIPFISKTFLKHRLAFQRAQQLGLIPARVAVGQTDEGKWNLLVHDVEALYKEASSEELSPDLPVEPPKPMTPRLSTESSTISAFTEVPAHSKGPTCLLPDAPEIVHGSSSMAWFNLDDHQNLACVWSDEGASPRFVIGDLMVVGGRKVVQQIRATVHDCDLIYAIKDYLIDGWWNPLDHEMGLWYEAARLARAQLFWLDFQHLATRYGVETYSRDT</sequence>
<dbReference type="AlphaFoldDB" id="A0A0C9VRD7"/>
<evidence type="ECO:0000313" key="3">
    <source>
        <dbReference type="EMBL" id="KIJ60385.1"/>
    </source>
</evidence>
<keyword evidence="2" id="KW-1133">Transmembrane helix</keyword>
<protein>
    <submittedName>
        <fullName evidence="3">Uncharacterized protein</fullName>
    </submittedName>
</protein>
<evidence type="ECO:0000313" key="4">
    <source>
        <dbReference type="Proteomes" id="UP000053820"/>
    </source>
</evidence>
<organism evidence="3 4">
    <name type="scientific">Hydnomerulius pinastri MD-312</name>
    <dbReference type="NCBI Taxonomy" id="994086"/>
    <lineage>
        <taxon>Eukaryota</taxon>
        <taxon>Fungi</taxon>
        <taxon>Dikarya</taxon>
        <taxon>Basidiomycota</taxon>
        <taxon>Agaricomycotina</taxon>
        <taxon>Agaricomycetes</taxon>
        <taxon>Agaricomycetidae</taxon>
        <taxon>Boletales</taxon>
        <taxon>Boletales incertae sedis</taxon>
        <taxon>Leucogyrophana</taxon>
    </lineage>
</organism>
<accession>A0A0C9VRD7</accession>
<feature type="compositionally biased region" description="Polar residues" evidence="1">
    <location>
        <begin position="98"/>
        <end position="108"/>
    </location>
</feature>
<evidence type="ECO:0000256" key="1">
    <source>
        <dbReference type="SAM" id="MobiDB-lite"/>
    </source>
</evidence>
<gene>
    <name evidence="3" type="ORF">HYDPIDRAFT_170284</name>
</gene>
<keyword evidence="2" id="KW-0812">Transmembrane</keyword>
<proteinExistence type="predicted"/>
<name>A0A0C9VRD7_9AGAM</name>
<feature type="transmembrane region" description="Helical" evidence="2">
    <location>
        <begin position="12"/>
        <end position="30"/>
    </location>
</feature>
<feature type="region of interest" description="Disordered" evidence="1">
    <location>
        <begin position="93"/>
        <end position="116"/>
    </location>
</feature>